<evidence type="ECO:0000313" key="5">
    <source>
        <dbReference type="EMBL" id="SDH74076.1"/>
    </source>
</evidence>
<dbReference type="Pfam" id="PF13087">
    <property type="entry name" value="AAA_12"/>
    <property type="match status" value="1"/>
</dbReference>
<dbReference type="Pfam" id="PF11784">
    <property type="entry name" value="DUF3320"/>
    <property type="match status" value="1"/>
</dbReference>
<dbReference type="FunFam" id="3.40.50.300:FF:002063">
    <property type="entry name" value="DNA helicase related protein"/>
    <property type="match status" value="1"/>
</dbReference>
<evidence type="ECO:0000259" key="2">
    <source>
        <dbReference type="Pfam" id="PF13086"/>
    </source>
</evidence>
<evidence type="ECO:0000259" key="4">
    <source>
        <dbReference type="Pfam" id="PF18741"/>
    </source>
</evidence>
<dbReference type="InterPro" id="IPR021754">
    <property type="entry name" value="DUF3320"/>
</dbReference>
<feature type="domain" description="DNA2/NAM7 helicase helicase" evidence="2">
    <location>
        <begin position="974"/>
        <end position="1013"/>
    </location>
</feature>
<dbReference type="SUPFAM" id="SSF52540">
    <property type="entry name" value="P-loop containing nucleoside triphosphate hydrolases"/>
    <property type="match status" value="1"/>
</dbReference>
<gene>
    <name evidence="5" type="ORF">SAMN05216605_1088</name>
</gene>
<dbReference type="InterPro" id="IPR041677">
    <property type="entry name" value="DNA2/NAM7_AAA_11"/>
</dbReference>
<evidence type="ECO:0000259" key="3">
    <source>
        <dbReference type="Pfam" id="PF13087"/>
    </source>
</evidence>
<feature type="domain" description="Restriction endonuclease type II-like" evidence="4">
    <location>
        <begin position="1275"/>
        <end position="1372"/>
    </location>
</feature>
<reference evidence="6" key="1">
    <citation type="submission" date="2016-10" db="EMBL/GenBank/DDBJ databases">
        <authorList>
            <person name="Varghese N."/>
            <person name="Submissions S."/>
        </authorList>
    </citation>
    <scope>NUCLEOTIDE SEQUENCE [LARGE SCALE GENOMIC DNA]</scope>
    <source>
        <strain evidence="6">ATCC 700689</strain>
    </source>
</reference>
<dbReference type="InterPro" id="IPR011335">
    <property type="entry name" value="Restrct_endonuc-II-like"/>
</dbReference>
<dbReference type="Pfam" id="PF13195">
    <property type="entry name" value="DUF4011"/>
    <property type="match status" value="1"/>
</dbReference>
<dbReference type="PANTHER" id="PTHR10887">
    <property type="entry name" value="DNA2/NAM7 HELICASE FAMILY"/>
    <property type="match status" value="1"/>
</dbReference>
<dbReference type="InterPro" id="IPR047187">
    <property type="entry name" value="SF1_C_Upf1"/>
</dbReference>
<dbReference type="Gene3D" id="3.40.960.10">
    <property type="entry name" value="VSR Endonuclease"/>
    <property type="match status" value="1"/>
</dbReference>
<dbReference type="GO" id="GO:0004386">
    <property type="term" value="F:helicase activity"/>
    <property type="evidence" value="ECO:0007669"/>
    <property type="project" value="InterPro"/>
</dbReference>
<proteinExistence type="predicted"/>
<feature type="domain" description="DUF3320" evidence="1">
    <location>
        <begin position="1427"/>
        <end position="1473"/>
    </location>
</feature>
<organism evidence="5 6">
    <name type="scientific">Pseudomonas abietaniphila</name>
    <dbReference type="NCBI Taxonomy" id="89065"/>
    <lineage>
        <taxon>Bacteria</taxon>
        <taxon>Pseudomonadati</taxon>
        <taxon>Pseudomonadota</taxon>
        <taxon>Gammaproteobacteria</taxon>
        <taxon>Pseudomonadales</taxon>
        <taxon>Pseudomonadaceae</taxon>
        <taxon>Pseudomonas</taxon>
    </lineage>
</organism>
<dbReference type="InterPro" id="IPR041679">
    <property type="entry name" value="DNA2/NAM7-like_C"/>
</dbReference>
<dbReference type="EMBL" id="FNCO01000008">
    <property type="protein sequence ID" value="SDH74076.1"/>
    <property type="molecule type" value="Genomic_DNA"/>
</dbReference>
<dbReference type="InterPro" id="IPR025103">
    <property type="entry name" value="DUF4011"/>
</dbReference>
<dbReference type="Pfam" id="PF18741">
    <property type="entry name" value="MTES_1575"/>
    <property type="match status" value="1"/>
</dbReference>
<dbReference type="RefSeq" id="WP_074753514.1">
    <property type="nucleotide sequence ID" value="NZ_FNCO01000008.1"/>
</dbReference>
<feature type="domain" description="DNA2/NAM7 helicase helicase" evidence="2">
    <location>
        <begin position="333"/>
        <end position="396"/>
    </location>
</feature>
<dbReference type="InterPro" id="IPR045055">
    <property type="entry name" value="DNA2/NAM7-like"/>
</dbReference>
<dbReference type="PANTHER" id="PTHR10887:SF530">
    <property type="entry name" value="SUPERFAMILY I DNA HELICASES"/>
    <property type="match status" value="1"/>
</dbReference>
<evidence type="ECO:0000313" key="6">
    <source>
        <dbReference type="Proteomes" id="UP000182894"/>
    </source>
</evidence>
<dbReference type="Proteomes" id="UP000182894">
    <property type="component" value="Unassembled WGS sequence"/>
</dbReference>
<name>A0A1G8EVW3_9PSED</name>
<dbReference type="Pfam" id="PF13086">
    <property type="entry name" value="AAA_11"/>
    <property type="match status" value="2"/>
</dbReference>
<evidence type="ECO:0000259" key="1">
    <source>
        <dbReference type="Pfam" id="PF11784"/>
    </source>
</evidence>
<dbReference type="Gene3D" id="3.40.50.300">
    <property type="entry name" value="P-loop containing nucleotide triphosphate hydrolases"/>
    <property type="match status" value="3"/>
</dbReference>
<dbReference type="InterPro" id="IPR027417">
    <property type="entry name" value="P-loop_NTPase"/>
</dbReference>
<dbReference type="STRING" id="89065.SAMN05216605_1088"/>
<dbReference type="CDD" id="cd18808">
    <property type="entry name" value="SF1_C_Upf1"/>
    <property type="match status" value="1"/>
</dbReference>
<protein>
    <submittedName>
        <fullName evidence="5">AAA domain-containing protein</fullName>
    </submittedName>
</protein>
<accession>A0A1G8EVW3</accession>
<dbReference type="FunFam" id="3.40.960.10:FF:000002">
    <property type="entry name" value="DNA helicase related protein"/>
    <property type="match status" value="1"/>
</dbReference>
<keyword evidence="6" id="KW-1185">Reference proteome</keyword>
<dbReference type="OrthoDB" id="9757917at2"/>
<feature type="domain" description="DNA2/NAM7 helicase-like C-terminal" evidence="3">
    <location>
        <begin position="1034"/>
        <end position="1230"/>
    </location>
</feature>
<dbReference type="SUPFAM" id="SSF52980">
    <property type="entry name" value="Restriction endonuclease-like"/>
    <property type="match status" value="1"/>
</dbReference>
<sequence>MSSVISQKLQSSRKELLDIGLRNNMLNFRKTAKTLLVVDELSEEVFNILYRQEKGMTFAPMARKKLAELAKTAKPGDAEAESDTDSASDTELLQELDSLGWSSVTDEAGADEPGKARRHLDTRLQTAIDDERLFLQLLKIHTEAKGFIEEQGVNTLFLALGFLHWYEADSSENLRKAPLLLLPVSLERSGAKDAFKLKYSGDELMANLSLVAKLKTDFGLDMASCAFDEESFATDEHSLGRFYADVADVVSKQKRWAIASNEIALGFFSFGKFLMFKDLDPKSWPEEKQPDANAVMKRLLGSGFGDMRAAYPEDVNIDSVINPGDIRFVKDADSSQTEAILEVREGSNLVIQGPPGTGKSQTITNIIAELIGQKKTVLFVAEKMAALEVVKRRLDESHLGDAVLELHSHKSTKQSVLKELGRTLDQGRPLTKVGEDDLASLKELQDGLNHYCKAVSSTAGASGLPFVEVLGRYLKLKRVYAGLPVISFAPMAAWSYAEQQKRRELIEELLLHLEEMGRPDRSVFWGSERTFFSPIEQNSANDALQLACSHLSALQSAASALSERLMLTQPATLADVDVVCRAARRAADAPRLEGIQLSTGEWQSRRDVIRELLDAGERMTACRSKHDSQLIDAAWDQDLLEVRQNLLAYGEKWWKIFSGRFRAARTRLQGLASETLPKTNAGMLELVDSVLAYQQNKKIYDQHEALGSALFGAQWQRQKTDWAVLERLSAWVIKLHDDLGNGQIPQGIIAFLAGHTDASGLGDAVSGIEQHVVGLDKAIRSALEVTGMQAENAKADVRKLGLASLGTRLQLWQESLNALYQMARFNVLAEQLRKAKLDDLLEISISSDEPKQLTAILDFSWYSGLVQRVYAENLALQQFDRIKHEHQIARFKTLDLASLNHAQTHLAKQVWEGKPNINQPGEMAVIRAELNKKRRHIPIRQLIEKAGRAIQQIKPVFMMSPMSIANFLPPGKLEFDVVIFDEASQVKAVDAFGAIMRGKQVVVVGDTRQMPPTDFFSRDVELDDEDAATADIESILSMFKAAGSQERYLRWHYRSRHESLIAVSNVEFYDSKLLVFPSAGQHPHASGVSFEYLPDALYDRGRTRTNKGEAKAVAQAVMQHAIRTPELSLGVAAFSVAQRDLIQVEIELLRRQMPEAETFFTAQGSEPFFVKNLENIQGDERDKIFISIGYGRNESGRIAKEFGPLNREGGHRRLNVLITRAKLAMRVFCNFRADELELDAGASLGVRALKNFLKYAETGELEVARETGKAADSPFELEVIEALRERNYEVEPQVGTAGYFIDIAVKDPEYPGRYVLAIECDGAAYHSSRSARDRDRLRQGVLEGLGWNFHRIWSTDWFRNRQQEITRAVAAIEAARAKIAEGRHALPQVVSEAKHEIVRGSPAAEPMPSSSKPYVKARLSPVASLTELHQEKPERLMQMIRTVVEVEAPVHTSEVTRRLMEAFGVTRAGSRITTAVEEAIRLGVRHRLFHGRGGFVYSAESRAIPIRSRAHWESAERKFEWVAPEELDQALVEAVTLGFSMSREDAISGALGLLGFGRATSKIAGILEERVGVLASQGRLRVVDGVITAAANLA</sequence>
<dbReference type="InterPro" id="IPR049468">
    <property type="entry name" value="Restrct_endonuc-II-like_dom"/>
</dbReference>